<organism evidence="7 8">
    <name type="scientific">Panagrolaimus davidi</name>
    <dbReference type="NCBI Taxonomy" id="227884"/>
    <lineage>
        <taxon>Eukaryota</taxon>
        <taxon>Metazoa</taxon>
        <taxon>Ecdysozoa</taxon>
        <taxon>Nematoda</taxon>
        <taxon>Chromadorea</taxon>
        <taxon>Rhabditida</taxon>
        <taxon>Tylenchina</taxon>
        <taxon>Panagrolaimomorpha</taxon>
        <taxon>Panagrolaimoidea</taxon>
        <taxon>Panagrolaimidae</taxon>
        <taxon>Panagrolaimus</taxon>
    </lineage>
</organism>
<feature type="transmembrane region" description="Helical" evidence="6">
    <location>
        <begin position="55"/>
        <end position="75"/>
    </location>
</feature>
<evidence type="ECO:0000256" key="3">
    <source>
        <dbReference type="ARBA" id="ARBA00022692"/>
    </source>
</evidence>
<dbReference type="InterPro" id="IPR051119">
    <property type="entry name" value="Nematode_SR-like"/>
</dbReference>
<feature type="transmembrane region" description="Helical" evidence="6">
    <location>
        <begin position="111"/>
        <end position="133"/>
    </location>
</feature>
<keyword evidence="5 6" id="KW-0472">Membrane</keyword>
<dbReference type="Gene3D" id="1.20.1070.10">
    <property type="entry name" value="Rhodopsin 7-helix transmembrane proteins"/>
    <property type="match status" value="1"/>
</dbReference>
<dbReference type="Proteomes" id="UP000887578">
    <property type="component" value="Unplaced"/>
</dbReference>
<accession>A0A914PZA5</accession>
<dbReference type="WBParaSite" id="PDA_v2.g24203.t1">
    <property type="protein sequence ID" value="PDA_v2.g24203.t1"/>
    <property type="gene ID" value="PDA_v2.g24203"/>
</dbReference>
<keyword evidence="4 6" id="KW-1133">Transmembrane helix</keyword>
<comment type="caution">
    <text evidence="6">Lacks conserved residue(s) required for the propagation of feature annotation.</text>
</comment>
<dbReference type="GO" id="GO:0004888">
    <property type="term" value="F:transmembrane signaling receptor activity"/>
    <property type="evidence" value="ECO:0007669"/>
    <property type="project" value="InterPro"/>
</dbReference>
<evidence type="ECO:0000256" key="1">
    <source>
        <dbReference type="ARBA" id="ARBA00004141"/>
    </source>
</evidence>
<sequence>MYLFGLENIPFVIPLLLFFIYYFTKVRELLLLSTTINRFTAICYPYNQKKIWNKFLIPIIAFCLIFPLLLTFHIFTGKGIIVPFLENSTDSYVMDVRKTILPVNNALLNAIHTSTTSFCSLILNIISFATLYIRTRNITINTNKIPNKSEIHLFLISCIDFAFDCIAVAQQVYAYSFVVRQIYYDPVFDRLYLIYPWIYDLINLSRPYLLIAMCKQMRNVFFQFFEPKIRIVQISTSGNAGTLS</sequence>
<dbReference type="AlphaFoldDB" id="A0A914PZA5"/>
<feature type="transmembrane region" description="Helical" evidence="6">
    <location>
        <begin position="153"/>
        <end position="174"/>
    </location>
</feature>
<feature type="transmembrane region" description="Helical" evidence="6">
    <location>
        <begin position="6"/>
        <end position="24"/>
    </location>
</feature>
<dbReference type="Pfam" id="PF02118">
    <property type="entry name" value="Srg"/>
    <property type="match status" value="1"/>
</dbReference>
<dbReference type="GO" id="GO:0016020">
    <property type="term" value="C:membrane"/>
    <property type="evidence" value="ECO:0007669"/>
    <property type="project" value="UniProtKB-SubCell"/>
</dbReference>
<proteinExistence type="inferred from homology"/>
<dbReference type="SUPFAM" id="SSF81321">
    <property type="entry name" value="Family A G protein-coupled receptor-like"/>
    <property type="match status" value="1"/>
</dbReference>
<keyword evidence="3 6" id="KW-0812">Transmembrane</keyword>
<evidence type="ECO:0000256" key="2">
    <source>
        <dbReference type="ARBA" id="ARBA00005692"/>
    </source>
</evidence>
<comment type="similarity">
    <text evidence="2 6">Belongs to the nematode receptor-like protein srg family.</text>
</comment>
<evidence type="ECO:0000256" key="4">
    <source>
        <dbReference type="ARBA" id="ARBA00022989"/>
    </source>
</evidence>
<evidence type="ECO:0000313" key="8">
    <source>
        <dbReference type="WBParaSite" id="PDA_v2.g24203.t1"/>
    </source>
</evidence>
<reference evidence="8" key="1">
    <citation type="submission" date="2022-11" db="UniProtKB">
        <authorList>
            <consortium name="WormBaseParasite"/>
        </authorList>
    </citation>
    <scope>IDENTIFICATION</scope>
</reference>
<evidence type="ECO:0000256" key="6">
    <source>
        <dbReference type="RuleBase" id="RU280813"/>
    </source>
</evidence>
<protein>
    <recommendedName>
        <fullName evidence="6">Serpentine receptor class gamma</fullName>
    </recommendedName>
</protein>
<comment type="subcellular location">
    <subcellularLocation>
        <location evidence="1">Membrane</location>
        <topology evidence="1">Multi-pass membrane protein</topology>
    </subcellularLocation>
</comment>
<keyword evidence="7" id="KW-1185">Reference proteome</keyword>
<dbReference type="PANTHER" id="PTHR31627">
    <property type="entry name" value="SERPENTINE RECEPTOR CLASS GAMMA-RELATED"/>
    <property type="match status" value="1"/>
</dbReference>
<dbReference type="GO" id="GO:0007606">
    <property type="term" value="P:sensory perception of chemical stimulus"/>
    <property type="evidence" value="ECO:0007669"/>
    <property type="project" value="UniProtKB-UniRule"/>
</dbReference>
<feature type="transmembrane region" description="Helical" evidence="6">
    <location>
        <begin position="194"/>
        <end position="214"/>
    </location>
</feature>
<dbReference type="InterPro" id="IPR000609">
    <property type="entry name" value="7TM_GPCR_serpentine_rcpt_Srg"/>
</dbReference>
<evidence type="ECO:0000256" key="5">
    <source>
        <dbReference type="ARBA" id="ARBA00023136"/>
    </source>
</evidence>
<evidence type="ECO:0000313" key="7">
    <source>
        <dbReference type="Proteomes" id="UP000887578"/>
    </source>
</evidence>
<name>A0A914PZA5_9BILA</name>